<dbReference type="KEGG" id="ttq:NIES37_38780"/>
<reference evidence="1 2" key="1">
    <citation type="submission" date="2017-06" db="EMBL/GenBank/DDBJ databases">
        <title>Genome sequencing of cyanobaciteial culture collection at National Institute for Environmental Studies (NIES).</title>
        <authorList>
            <person name="Hirose Y."/>
            <person name="Shimura Y."/>
            <person name="Fujisawa T."/>
            <person name="Nakamura Y."/>
            <person name="Kawachi M."/>
        </authorList>
    </citation>
    <scope>NUCLEOTIDE SEQUENCE [LARGE SCALE GENOMIC DNA]</scope>
    <source>
        <strain evidence="1 2">NIES-37</strain>
    </source>
</reference>
<name>A0A1Z4N2F4_9CYAN</name>
<evidence type="ECO:0000313" key="1">
    <source>
        <dbReference type="EMBL" id="BAY99895.1"/>
    </source>
</evidence>
<dbReference type="Proteomes" id="UP000218785">
    <property type="component" value="Chromosome"/>
</dbReference>
<evidence type="ECO:0000313" key="2">
    <source>
        <dbReference type="Proteomes" id="UP000218785"/>
    </source>
</evidence>
<gene>
    <name evidence="1" type="ORF">NIES37_38780</name>
</gene>
<dbReference type="SUPFAM" id="SSF47473">
    <property type="entry name" value="EF-hand"/>
    <property type="match status" value="1"/>
</dbReference>
<dbReference type="EMBL" id="AP018248">
    <property type="protein sequence ID" value="BAY99895.1"/>
    <property type="molecule type" value="Genomic_DNA"/>
</dbReference>
<accession>A0A1Z4N2F4</accession>
<organism evidence="1 2">
    <name type="scientific">Tolypothrix tenuis PCC 7101</name>
    <dbReference type="NCBI Taxonomy" id="231146"/>
    <lineage>
        <taxon>Bacteria</taxon>
        <taxon>Bacillati</taxon>
        <taxon>Cyanobacteriota</taxon>
        <taxon>Cyanophyceae</taxon>
        <taxon>Nostocales</taxon>
        <taxon>Tolypothrichaceae</taxon>
        <taxon>Tolypothrix</taxon>
    </lineage>
</organism>
<proteinExistence type="predicted"/>
<dbReference type="RefSeq" id="WP_096578377.1">
    <property type="nucleotide sequence ID" value="NZ_CAWNJS010000001.1"/>
</dbReference>
<protein>
    <recommendedName>
        <fullName evidence="3">EF-hand domain-containing protein</fullName>
    </recommendedName>
</protein>
<dbReference type="InterPro" id="IPR011992">
    <property type="entry name" value="EF-hand-dom_pair"/>
</dbReference>
<dbReference type="AlphaFoldDB" id="A0A1Z4N2F4"/>
<keyword evidence="2" id="KW-1185">Reference proteome</keyword>
<evidence type="ECO:0008006" key="3">
    <source>
        <dbReference type="Google" id="ProtNLM"/>
    </source>
</evidence>
<sequence length="107" mass="12628">MTIKQCRNLLKIQSRDTINKYLKALDLFGNKYLNWEQFRQVLELQIYLGLKHGRNSISCFRQMTRQELDQTFQIYGVEINARLAALQKIHRDSVSQKPVCVVSLLKK</sequence>